<gene>
    <name evidence="1" type="ORF">EI981_25190</name>
</gene>
<evidence type="ECO:0000313" key="1">
    <source>
        <dbReference type="EMBL" id="AZS17389.1"/>
    </source>
</evidence>
<reference evidence="2" key="1">
    <citation type="submission" date="2018-12" db="EMBL/GenBank/DDBJ databases">
        <title>Complete genome sequence of Paenibacillus sp. MBLB1234.</title>
        <authorList>
            <person name="Nam Y.-D."/>
            <person name="Kang J."/>
            <person name="Chung W.-H."/>
            <person name="Park Y.S."/>
        </authorList>
    </citation>
    <scope>NUCLEOTIDE SEQUENCE [LARGE SCALE GENOMIC DNA]</scope>
    <source>
        <strain evidence="2">MBLB1234</strain>
    </source>
</reference>
<proteinExistence type="predicted"/>
<evidence type="ECO:0000313" key="2">
    <source>
        <dbReference type="Proteomes" id="UP000270678"/>
    </source>
</evidence>
<dbReference type="EMBL" id="CP034346">
    <property type="protein sequence ID" value="AZS17389.1"/>
    <property type="molecule type" value="Genomic_DNA"/>
</dbReference>
<dbReference type="Proteomes" id="UP000270678">
    <property type="component" value="Chromosome"/>
</dbReference>
<dbReference type="OrthoDB" id="2663484at2"/>
<protein>
    <submittedName>
        <fullName evidence="1">Uncharacterized protein</fullName>
    </submittedName>
</protein>
<dbReference type="RefSeq" id="WP_127002910.1">
    <property type="nucleotide sequence ID" value="NZ_CP034346.1"/>
</dbReference>
<sequence>MLGVPTITFRREYYMVDLPELLHKKTQQIAEERLANLNIALAPNMKEESFKSLVDNLSWSLKADDHQNESLDRAALGALRQRIEGR</sequence>
<accession>A0A3Q9IC74</accession>
<organism evidence="1 2">
    <name type="scientific">Paenibacillus lutimineralis</name>
    <dbReference type="NCBI Taxonomy" id="2707005"/>
    <lineage>
        <taxon>Bacteria</taxon>
        <taxon>Bacillati</taxon>
        <taxon>Bacillota</taxon>
        <taxon>Bacilli</taxon>
        <taxon>Bacillales</taxon>
        <taxon>Paenibacillaceae</taxon>
        <taxon>Paenibacillus</taxon>
    </lineage>
</organism>
<dbReference type="KEGG" id="plut:EI981_25190"/>
<keyword evidence="2" id="KW-1185">Reference proteome</keyword>
<name>A0A3Q9IC74_9BACL</name>
<dbReference type="AlphaFoldDB" id="A0A3Q9IC74"/>